<dbReference type="EMBL" id="JACHIA010000011">
    <property type="protein sequence ID" value="MBB6071838.1"/>
    <property type="molecule type" value="Genomic_DNA"/>
</dbReference>
<sequence>MSRVLVTVRRTACALLAAFVMAPGAAAQGASASRPPMGLLTAMSAAEQTRLALSTAPPEVSAHASVFVLADGRYTQTRTGTNGFTCLIERELLETVEPVCYDAEGSATTMLARFHREELRAQGLPEDEVKRRIDAAYAAGRLLAPRKPGLVYMLAAEQWSYNPFEQKVWNAPAHFMLYAPYAKQEDMGAAAGPGMPVIAWPGQPDALIIVMAHTPATH</sequence>
<evidence type="ECO:0000256" key="1">
    <source>
        <dbReference type="SAM" id="SignalP"/>
    </source>
</evidence>
<accession>A0A841H1J2</accession>
<reference evidence="2 3" key="1">
    <citation type="submission" date="2020-08" db="EMBL/GenBank/DDBJ databases">
        <title>Genomic Encyclopedia of Type Strains, Phase IV (KMG-IV): sequencing the most valuable type-strain genomes for metagenomic binning, comparative biology and taxonomic classification.</title>
        <authorList>
            <person name="Goeker M."/>
        </authorList>
    </citation>
    <scope>NUCLEOTIDE SEQUENCE [LARGE SCALE GENOMIC DNA]</scope>
    <source>
        <strain evidence="2 3">DSM 29007</strain>
    </source>
</reference>
<dbReference type="RefSeq" id="WP_170035293.1">
    <property type="nucleotide sequence ID" value="NZ_JABDTL010000001.1"/>
</dbReference>
<feature type="chain" id="PRO_5032941431" evidence="1">
    <location>
        <begin position="28"/>
        <end position="218"/>
    </location>
</feature>
<proteinExistence type="predicted"/>
<dbReference type="AlphaFoldDB" id="A0A841H1J2"/>
<feature type="signal peptide" evidence="1">
    <location>
        <begin position="1"/>
        <end position="27"/>
    </location>
</feature>
<dbReference type="Proteomes" id="UP000582837">
    <property type="component" value="Unassembled WGS sequence"/>
</dbReference>
<gene>
    <name evidence="2" type="ORF">HNQ61_003498</name>
</gene>
<name>A0A841H1J2_9BACT</name>
<protein>
    <submittedName>
        <fullName evidence="2">Uncharacterized protein</fullName>
    </submittedName>
</protein>
<evidence type="ECO:0000313" key="3">
    <source>
        <dbReference type="Proteomes" id="UP000582837"/>
    </source>
</evidence>
<keyword evidence="1" id="KW-0732">Signal</keyword>
<evidence type="ECO:0000313" key="2">
    <source>
        <dbReference type="EMBL" id="MBB6071838.1"/>
    </source>
</evidence>
<comment type="caution">
    <text evidence="2">The sequence shown here is derived from an EMBL/GenBank/DDBJ whole genome shotgun (WGS) entry which is preliminary data.</text>
</comment>
<organism evidence="2 3">
    <name type="scientific">Longimicrobium terrae</name>
    <dbReference type="NCBI Taxonomy" id="1639882"/>
    <lineage>
        <taxon>Bacteria</taxon>
        <taxon>Pseudomonadati</taxon>
        <taxon>Gemmatimonadota</taxon>
        <taxon>Longimicrobiia</taxon>
        <taxon>Longimicrobiales</taxon>
        <taxon>Longimicrobiaceae</taxon>
        <taxon>Longimicrobium</taxon>
    </lineage>
</organism>
<keyword evidence="3" id="KW-1185">Reference proteome</keyword>